<proteinExistence type="predicted"/>
<evidence type="ECO:0000313" key="1">
    <source>
        <dbReference type="EMBL" id="HFC96837.1"/>
    </source>
</evidence>
<accession>A0A7C3GCJ2</accession>
<dbReference type="EMBL" id="DRMH01000002">
    <property type="protein sequence ID" value="HFC96837.1"/>
    <property type="molecule type" value="Genomic_DNA"/>
</dbReference>
<dbReference type="AlphaFoldDB" id="A0A7C3GCJ2"/>
<dbReference type="InterPro" id="IPR032587">
    <property type="entry name" value="DUF4911"/>
</dbReference>
<reference evidence="1" key="1">
    <citation type="journal article" date="2020" name="mSystems">
        <title>Genome- and Community-Level Interaction Insights into Carbon Utilization and Element Cycling Functions of Hydrothermarchaeota in Hydrothermal Sediment.</title>
        <authorList>
            <person name="Zhou Z."/>
            <person name="Liu Y."/>
            <person name="Xu W."/>
            <person name="Pan J."/>
            <person name="Luo Z.H."/>
            <person name="Li M."/>
        </authorList>
    </citation>
    <scope>NUCLEOTIDE SEQUENCE [LARGE SCALE GENOMIC DNA]</scope>
    <source>
        <strain evidence="1">HyVt-483</strain>
    </source>
</reference>
<organism evidence="1">
    <name type="scientific">Thermosulfurimonas dismutans</name>
    <dbReference type="NCBI Taxonomy" id="999894"/>
    <lineage>
        <taxon>Bacteria</taxon>
        <taxon>Pseudomonadati</taxon>
        <taxon>Thermodesulfobacteriota</taxon>
        <taxon>Thermodesulfobacteria</taxon>
        <taxon>Thermodesulfobacteriales</taxon>
        <taxon>Thermodesulfobacteriaceae</taxon>
        <taxon>Thermosulfurimonas</taxon>
    </lineage>
</organism>
<name>A0A7C3GCJ2_9BACT</name>
<sequence length="81" mass="9488">MITFQGSQIRFILSRMMQSTVMEIKIPPRSLAFLRFVLEGFGHLALPVTLSGREGRVRFLISPGEEERFRRLLEDLLPWLR</sequence>
<protein>
    <submittedName>
        <fullName evidence="1">DUF4911 domain-containing protein</fullName>
    </submittedName>
</protein>
<dbReference type="Proteomes" id="UP000886043">
    <property type="component" value="Unassembled WGS sequence"/>
</dbReference>
<gene>
    <name evidence="1" type="ORF">ENJ40_00060</name>
</gene>
<comment type="caution">
    <text evidence="1">The sequence shown here is derived from an EMBL/GenBank/DDBJ whole genome shotgun (WGS) entry which is preliminary data.</text>
</comment>
<dbReference type="Pfam" id="PF16256">
    <property type="entry name" value="DUF4911"/>
    <property type="match status" value="1"/>
</dbReference>